<dbReference type="Pfam" id="PF12680">
    <property type="entry name" value="SnoaL_2"/>
    <property type="match status" value="1"/>
</dbReference>
<evidence type="ECO:0000313" key="2">
    <source>
        <dbReference type="EMBL" id="TDQ47803.1"/>
    </source>
</evidence>
<gene>
    <name evidence="2" type="ORF">EV188_11273</name>
</gene>
<accession>A0A4R6UQJ5</accession>
<dbReference type="AlphaFoldDB" id="A0A4R6UQJ5"/>
<evidence type="ECO:0000313" key="3">
    <source>
        <dbReference type="Proteomes" id="UP000295705"/>
    </source>
</evidence>
<proteinExistence type="predicted"/>
<evidence type="ECO:0000259" key="1">
    <source>
        <dbReference type="Pfam" id="PF12680"/>
    </source>
</evidence>
<reference evidence="2 3" key="1">
    <citation type="submission" date="2019-03" db="EMBL/GenBank/DDBJ databases">
        <title>Genomic Encyclopedia of Type Strains, Phase IV (KMG-IV): sequencing the most valuable type-strain genomes for metagenomic binning, comparative biology and taxonomic classification.</title>
        <authorList>
            <person name="Goeker M."/>
        </authorList>
    </citation>
    <scope>NUCLEOTIDE SEQUENCE [LARGE SCALE GENOMIC DNA]</scope>
    <source>
        <strain evidence="2 3">DSM 45775</strain>
    </source>
</reference>
<sequence>MTQDVAATVRRFYALTTDPDATEDDLAALLDADVRIVEHPNLVTPLGAERDRSQTLAGRRAGREVMARQAFEVHDVLVDGEHAAVRATWRGTVGVARGPLAAGTELTAQVAAHVTVRDGRIRSLETFDCYAPVG</sequence>
<dbReference type="Proteomes" id="UP000295705">
    <property type="component" value="Unassembled WGS sequence"/>
</dbReference>
<name>A0A4R6UQJ5_9PSEU</name>
<dbReference type="InterPro" id="IPR032710">
    <property type="entry name" value="NTF2-like_dom_sf"/>
</dbReference>
<protein>
    <submittedName>
        <fullName evidence="2">SnoaL-like protein</fullName>
    </submittedName>
</protein>
<dbReference type="RefSeq" id="WP_133829563.1">
    <property type="nucleotide sequence ID" value="NZ_BAABHR010000056.1"/>
</dbReference>
<dbReference type="Gene3D" id="3.10.450.50">
    <property type="match status" value="1"/>
</dbReference>
<dbReference type="EMBL" id="SNYO01000012">
    <property type="protein sequence ID" value="TDQ47803.1"/>
    <property type="molecule type" value="Genomic_DNA"/>
</dbReference>
<keyword evidence="3" id="KW-1185">Reference proteome</keyword>
<organism evidence="2 3">
    <name type="scientific">Actinomycetospora succinea</name>
    <dbReference type="NCBI Taxonomy" id="663603"/>
    <lineage>
        <taxon>Bacteria</taxon>
        <taxon>Bacillati</taxon>
        <taxon>Actinomycetota</taxon>
        <taxon>Actinomycetes</taxon>
        <taxon>Pseudonocardiales</taxon>
        <taxon>Pseudonocardiaceae</taxon>
        <taxon>Actinomycetospora</taxon>
    </lineage>
</organism>
<dbReference type="OrthoDB" id="3475938at2"/>
<dbReference type="InterPro" id="IPR037401">
    <property type="entry name" value="SnoaL-like"/>
</dbReference>
<dbReference type="SUPFAM" id="SSF54427">
    <property type="entry name" value="NTF2-like"/>
    <property type="match status" value="1"/>
</dbReference>
<feature type="domain" description="SnoaL-like" evidence="1">
    <location>
        <begin position="9"/>
        <end position="122"/>
    </location>
</feature>
<comment type="caution">
    <text evidence="2">The sequence shown here is derived from an EMBL/GenBank/DDBJ whole genome shotgun (WGS) entry which is preliminary data.</text>
</comment>